<evidence type="ECO:0000256" key="1">
    <source>
        <dbReference type="ARBA" id="ARBA00004479"/>
    </source>
</evidence>
<protein>
    <recommendedName>
        <fullName evidence="10">Leucine-rich repeat-containing N-terminal plant-type domain-containing protein</fullName>
    </recommendedName>
</protein>
<comment type="subcellular location">
    <subcellularLocation>
        <location evidence="1">Membrane</location>
        <topology evidence="1">Single-pass type I membrane protein</topology>
    </subcellularLocation>
</comment>
<evidence type="ECO:0000256" key="4">
    <source>
        <dbReference type="ARBA" id="ARBA00022989"/>
    </source>
</evidence>
<dbReference type="GO" id="GO:0016020">
    <property type="term" value="C:membrane"/>
    <property type="evidence" value="ECO:0007669"/>
    <property type="project" value="UniProtKB-SubCell"/>
</dbReference>
<keyword evidence="5" id="KW-0472">Membrane</keyword>
<dbReference type="PANTHER" id="PTHR48063">
    <property type="entry name" value="LRR RECEPTOR-LIKE KINASE"/>
    <property type="match status" value="1"/>
</dbReference>
<dbReference type="Pfam" id="PF00560">
    <property type="entry name" value="LRR_1"/>
    <property type="match status" value="3"/>
</dbReference>
<evidence type="ECO:0000256" key="3">
    <source>
        <dbReference type="ARBA" id="ARBA00022729"/>
    </source>
</evidence>
<dbReference type="Pfam" id="PF13516">
    <property type="entry name" value="LRR_6"/>
    <property type="match status" value="1"/>
</dbReference>
<name>A0A8T0JWW3_PHAAN</name>
<dbReference type="EMBL" id="JABFOF010000008">
    <property type="protein sequence ID" value="KAG2384707.1"/>
    <property type="molecule type" value="Genomic_DNA"/>
</dbReference>
<dbReference type="InterPro" id="IPR046956">
    <property type="entry name" value="RLP23-like"/>
</dbReference>
<dbReference type="InterPro" id="IPR001611">
    <property type="entry name" value="Leu-rich_rpt"/>
</dbReference>
<evidence type="ECO:0000313" key="9">
    <source>
        <dbReference type="Proteomes" id="UP000743370"/>
    </source>
</evidence>
<dbReference type="Gene3D" id="3.80.10.10">
    <property type="entry name" value="Ribonuclease Inhibitor"/>
    <property type="match status" value="2"/>
</dbReference>
<proteinExistence type="predicted"/>
<reference evidence="8 9" key="1">
    <citation type="submission" date="2020-05" db="EMBL/GenBank/DDBJ databases">
        <title>Vigna angularis (adzuki bean) Var. LongXiaoDou No. 4 denovo assembly.</title>
        <authorList>
            <person name="Xiang H."/>
        </authorList>
    </citation>
    <scope>NUCLEOTIDE SEQUENCE [LARGE SCALE GENOMIC DNA]</scope>
    <source>
        <tissue evidence="8">Leaf</tissue>
    </source>
</reference>
<dbReference type="PANTHER" id="PTHR48063:SF98">
    <property type="entry name" value="LRR RECEPTOR-LIKE SERINE_THREONINE-PROTEIN KINASE FLS2"/>
    <property type="match status" value="1"/>
</dbReference>
<organism evidence="8 9">
    <name type="scientific">Phaseolus angularis</name>
    <name type="common">Azuki bean</name>
    <name type="synonym">Vigna angularis</name>
    <dbReference type="NCBI Taxonomy" id="3914"/>
    <lineage>
        <taxon>Eukaryota</taxon>
        <taxon>Viridiplantae</taxon>
        <taxon>Streptophyta</taxon>
        <taxon>Embryophyta</taxon>
        <taxon>Tracheophyta</taxon>
        <taxon>Spermatophyta</taxon>
        <taxon>Magnoliopsida</taxon>
        <taxon>eudicotyledons</taxon>
        <taxon>Gunneridae</taxon>
        <taxon>Pentapetalae</taxon>
        <taxon>rosids</taxon>
        <taxon>fabids</taxon>
        <taxon>Fabales</taxon>
        <taxon>Fabaceae</taxon>
        <taxon>Papilionoideae</taxon>
        <taxon>50 kb inversion clade</taxon>
        <taxon>NPAAA clade</taxon>
        <taxon>indigoferoid/millettioid clade</taxon>
        <taxon>Phaseoleae</taxon>
        <taxon>Vigna</taxon>
    </lineage>
</organism>
<keyword evidence="2" id="KW-0812">Transmembrane</keyword>
<keyword evidence="3" id="KW-0732">Signal</keyword>
<evidence type="ECO:0000313" key="8">
    <source>
        <dbReference type="EMBL" id="KAG2384707.1"/>
    </source>
</evidence>
<dbReference type="SUPFAM" id="SSF52047">
    <property type="entry name" value="RNI-like"/>
    <property type="match status" value="1"/>
</dbReference>
<keyword evidence="4" id="KW-1133">Transmembrane helix</keyword>
<keyword evidence="7" id="KW-0325">Glycoprotein</keyword>
<comment type="caution">
    <text evidence="8">The sequence shown here is derived from an EMBL/GenBank/DDBJ whole genome shotgun (WGS) entry which is preliminary data.</text>
</comment>
<dbReference type="InterPro" id="IPR032675">
    <property type="entry name" value="LRR_dom_sf"/>
</dbReference>
<sequence length="272" mass="30724">MIGKLQKLRELSLLDCSLTDNFFLSLRPSIFNFSTSLTVLDLSYNTLMSTMIFQWVANFTPNLVELHLRDNLIEGSVPNHFGLAMNSLEHLNLLFNRFKVEVLQFFMNICTLKSLNMGQNSLNQSLSSILHNLSNACARNSLQELDLSLSQIHSSLPDFSMFTTLKRLQLADNQLSGIPEGVLPSRLESLSLPFNFLEGEIPKSFGNTCTLRSLDMSYNRLSGEFSLIFQHLSGCAKNVLQDLKLGRNNINGTFPDLSRFSYLKILDLSENQ</sequence>
<evidence type="ECO:0000256" key="7">
    <source>
        <dbReference type="ARBA" id="ARBA00023180"/>
    </source>
</evidence>
<accession>A0A8T0JWW3</accession>
<dbReference type="AlphaFoldDB" id="A0A8T0JWW3"/>
<evidence type="ECO:0000256" key="6">
    <source>
        <dbReference type="ARBA" id="ARBA00023170"/>
    </source>
</evidence>
<evidence type="ECO:0008006" key="10">
    <source>
        <dbReference type="Google" id="ProtNLM"/>
    </source>
</evidence>
<evidence type="ECO:0000256" key="2">
    <source>
        <dbReference type="ARBA" id="ARBA00022692"/>
    </source>
</evidence>
<dbReference type="Proteomes" id="UP000743370">
    <property type="component" value="Unassembled WGS sequence"/>
</dbReference>
<keyword evidence="6" id="KW-0675">Receptor</keyword>
<evidence type="ECO:0000256" key="5">
    <source>
        <dbReference type="ARBA" id="ARBA00023136"/>
    </source>
</evidence>
<gene>
    <name evidence="8" type="ORF">HKW66_Vig0117990</name>
</gene>